<feature type="domain" description="HTH asnC-type" evidence="5">
    <location>
        <begin position="1"/>
        <end position="62"/>
    </location>
</feature>
<sequence length="175" mass="19446">MDDIDRKLVNILCADGRTSYAELARQVGLTPPSVQDRVAKLERTGVIVGYRAVADPAKIGLNVTAAIGIGTQSGREYAQIASEFEKIDEIESCYFVAGRESYLIKVRVPDMSDLQDLLERIGAIPGVAETRTTIAITTHWEGRPQEVKDRELTHGNRRPKLIRRSRMGQLGGFHR</sequence>
<organism evidence="6 7">
    <name type="scientific">Natronoglycomyces albus</name>
    <dbReference type="NCBI Taxonomy" id="2811108"/>
    <lineage>
        <taxon>Bacteria</taxon>
        <taxon>Bacillati</taxon>
        <taxon>Actinomycetota</taxon>
        <taxon>Actinomycetes</taxon>
        <taxon>Glycomycetales</taxon>
        <taxon>Glycomycetaceae</taxon>
        <taxon>Natronoglycomyces</taxon>
    </lineage>
</organism>
<dbReference type="InterPro" id="IPR000485">
    <property type="entry name" value="AsnC-type_HTH_dom"/>
</dbReference>
<dbReference type="RefSeq" id="WP_213171833.1">
    <property type="nucleotide sequence ID" value="NZ_CP070496.1"/>
</dbReference>
<keyword evidence="3" id="KW-0804">Transcription</keyword>
<dbReference type="SUPFAM" id="SSF54909">
    <property type="entry name" value="Dimeric alpha+beta barrel"/>
    <property type="match status" value="1"/>
</dbReference>
<dbReference type="GO" id="GO:0043565">
    <property type="term" value="F:sequence-specific DNA binding"/>
    <property type="evidence" value="ECO:0007669"/>
    <property type="project" value="InterPro"/>
</dbReference>
<proteinExistence type="predicted"/>
<keyword evidence="1" id="KW-0805">Transcription regulation</keyword>
<keyword evidence="2" id="KW-0238">DNA-binding</keyword>
<evidence type="ECO:0000313" key="7">
    <source>
        <dbReference type="Proteomes" id="UP000662939"/>
    </source>
</evidence>
<dbReference type="InterPro" id="IPR019887">
    <property type="entry name" value="Tscrpt_reg_AsnC/Lrp_C"/>
</dbReference>
<name>A0A895XQ21_9ACTN</name>
<dbReference type="Gene3D" id="1.10.10.10">
    <property type="entry name" value="Winged helix-like DNA-binding domain superfamily/Winged helix DNA-binding domain"/>
    <property type="match status" value="1"/>
</dbReference>
<dbReference type="SMART" id="SM00344">
    <property type="entry name" value="HTH_ASNC"/>
    <property type="match status" value="1"/>
</dbReference>
<dbReference type="InterPro" id="IPR036390">
    <property type="entry name" value="WH_DNA-bd_sf"/>
</dbReference>
<dbReference type="InterPro" id="IPR019888">
    <property type="entry name" value="Tscrpt_reg_AsnC-like"/>
</dbReference>
<dbReference type="EMBL" id="CP070496">
    <property type="protein sequence ID" value="QSB05822.1"/>
    <property type="molecule type" value="Genomic_DNA"/>
</dbReference>
<evidence type="ECO:0000256" key="2">
    <source>
        <dbReference type="ARBA" id="ARBA00023125"/>
    </source>
</evidence>
<keyword evidence="7" id="KW-1185">Reference proteome</keyword>
<dbReference type="InterPro" id="IPR011991">
    <property type="entry name" value="ArsR-like_HTH"/>
</dbReference>
<dbReference type="KEGG" id="nav:JQS30_02520"/>
<feature type="compositionally biased region" description="Basic residues" evidence="4">
    <location>
        <begin position="155"/>
        <end position="166"/>
    </location>
</feature>
<dbReference type="InterPro" id="IPR011008">
    <property type="entry name" value="Dimeric_a/b-barrel"/>
</dbReference>
<dbReference type="PROSITE" id="PS00519">
    <property type="entry name" value="HTH_ASNC_1"/>
    <property type="match status" value="1"/>
</dbReference>
<dbReference type="AlphaFoldDB" id="A0A895XQ21"/>
<dbReference type="PROSITE" id="PS50956">
    <property type="entry name" value="HTH_ASNC_2"/>
    <property type="match status" value="1"/>
</dbReference>
<dbReference type="InterPro" id="IPR019885">
    <property type="entry name" value="Tscrpt_reg_HTH_AsnC-type_CS"/>
</dbReference>
<evidence type="ECO:0000256" key="3">
    <source>
        <dbReference type="ARBA" id="ARBA00023163"/>
    </source>
</evidence>
<evidence type="ECO:0000313" key="6">
    <source>
        <dbReference type="EMBL" id="QSB05822.1"/>
    </source>
</evidence>
<feature type="region of interest" description="Disordered" evidence="4">
    <location>
        <begin position="152"/>
        <end position="175"/>
    </location>
</feature>
<protein>
    <submittedName>
        <fullName evidence="6">Lrp/AsnC family transcriptional regulator</fullName>
    </submittedName>
</protein>
<gene>
    <name evidence="6" type="ORF">JQS30_02520</name>
</gene>
<dbReference type="SUPFAM" id="SSF46785">
    <property type="entry name" value="Winged helix' DNA-binding domain"/>
    <property type="match status" value="1"/>
</dbReference>
<dbReference type="PANTHER" id="PTHR30154:SF53">
    <property type="entry name" value="HTH-TYPE TRANSCRIPTIONAL REGULATOR LRPC"/>
    <property type="match status" value="1"/>
</dbReference>
<dbReference type="PANTHER" id="PTHR30154">
    <property type="entry name" value="LEUCINE-RESPONSIVE REGULATORY PROTEIN"/>
    <property type="match status" value="1"/>
</dbReference>
<dbReference type="Proteomes" id="UP000662939">
    <property type="component" value="Chromosome"/>
</dbReference>
<dbReference type="InterPro" id="IPR036388">
    <property type="entry name" value="WH-like_DNA-bd_sf"/>
</dbReference>
<evidence type="ECO:0000256" key="4">
    <source>
        <dbReference type="SAM" id="MobiDB-lite"/>
    </source>
</evidence>
<dbReference type="PRINTS" id="PR00033">
    <property type="entry name" value="HTHASNC"/>
</dbReference>
<dbReference type="GO" id="GO:0043200">
    <property type="term" value="P:response to amino acid"/>
    <property type="evidence" value="ECO:0007669"/>
    <property type="project" value="TreeGrafter"/>
</dbReference>
<dbReference type="CDD" id="cd00090">
    <property type="entry name" value="HTH_ARSR"/>
    <property type="match status" value="1"/>
</dbReference>
<reference evidence="6" key="1">
    <citation type="submission" date="2021-02" db="EMBL/GenBank/DDBJ databases">
        <title>Natronoglycomyces albus gen. nov., sp. nov, a haloalkaliphilic actinobacterium from a soda solonchak soil.</title>
        <authorList>
            <person name="Sorokin D.Y."/>
            <person name="Khijniak T.V."/>
            <person name="Zakharycheva A.P."/>
            <person name="Boueva O.V."/>
            <person name="Ariskina E.V."/>
            <person name="Hahnke R.L."/>
            <person name="Bunk B."/>
            <person name="Sproer C."/>
            <person name="Schumann P."/>
            <person name="Evtushenko L.I."/>
            <person name="Kublanov I.V."/>
        </authorList>
    </citation>
    <scope>NUCLEOTIDE SEQUENCE</scope>
    <source>
        <strain evidence="6">DSM 106290</strain>
    </source>
</reference>
<dbReference type="Pfam" id="PF13404">
    <property type="entry name" value="HTH_AsnC-type"/>
    <property type="match status" value="1"/>
</dbReference>
<accession>A0A895XQ21</accession>
<dbReference type="GO" id="GO:0005829">
    <property type="term" value="C:cytosol"/>
    <property type="evidence" value="ECO:0007669"/>
    <property type="project" value="TreeGrafter"/>
</dbReference>
<evidence type="ECO:0000256" key="1">
    <source>
        <dbReference type="ARBA" id="ARBA00023015"/>
    </source>
</evidence>
<evidence type="ECO:0000259" key="5">
    <source>
        <dbReference type="PROSITE" id="PS50956"/>
    </source>
</evidence>
<dbReference type="Pfam" id="PF01037">
    <property type="entry name" value="AsnC_trans_reg"/>
    <property type="match status" value="1"/>
</dbReference>
<dbReference type="Gene3D" id="3.30.70.920">
    <property type="match status" value="1"/>
</dbReference>